<proteinExistence type="predicted"/>
<comment type="caution">
    <text evidence="2">The sequence shown here is derived from an EMBL/GenBank/DDBJ whole genome shotgun (WGS) entry which is preliminary data.</text>
</comment>
<keyword evidence="3" id="KW-1185">Reference proteome</keyword>
<gene>
    <name evidence="2" type="ORF">CR194_12865</name>
</gene>
<name>A0A323TSY7_9BACI</name>
<feature type="region of interest" description="Disordered" evidence="1">
    <location>
        <begin position="34"/>
        <end position="61"/>
    </location>
</feature>
<accession>A0A323TSY7</accession>
<evidence type="ECO:0000313" key="3">
    <source>
        <dbReference type="Proteomes" id="UP000248214"/>
    </source>
</evidence>
<organism evidence="2 3">
    <name type="scientific">Salipaludibacillus keqinensis</name>
    <dbReference type="NCBI Taxonomy" id="2045207"/>
    <lineage>
        <taxon>Bacteria</taxon>
        <taxon>Bacillati</taxon>
        <taxon>Bacillota</taxon>
        <taxon>Bacilli</taxon>
        <taxon>Bacillales</taxon>
        <taxon>Bacillaceae</taxon>
    </lineage>
</organism>
<protein>
    <submittedName>
        <fullName evidence="2">Uncharacterized protein</fullName>
    </submittedName>
</protein>
<sequence>MCGGWADVGFLEPVLPEPTSPEPAFLEPRFQERHANPAPNQKNHLFPENQVADGFDYERDW</sequence>
<dbReference type="Proteomes" id="UP000248214">
    <property type="component" value="Unassembled WGS sequence"/>
</dbReference>
<dbReference type="EMBL" id="PDOD01000003">
    <property type="protein sequence ID" value="PYZ92555.1"/>
    <property type="molecule type" value="Genomic_DNA"/>
</dbReference>
<evidence type="ECO:0000256" key="1">
    <source>
        <dbReference type="SAM" id="MobiDB-lite"/>
    </source>
</evidence>
<reference evidence="2 3" key="1">
    <citation type="submission" date="2017-10" db="EMBL/GenBank/DDBJ databases">
        <title>Bacillus sp. nov., a halophilic bacterium isolated from a Keqin Lake.</title>
        <authorList>
            <person name="Wang H."/>
        </authorList>
    </citation>
    <scope>NUCLEOTIDE SEQUENCE [LARGE SCALE GENOMIC DNA]</scope>
    <source>
        <strain evidence="2 3">KQ-12</strain>
    </source>
</reference>
<dbReference type="AlphaFoldDB" id="A0A323TSY7"/>
<evidence type="ECO:0000313" key="2">
    <source>
        <dbReference type="EMBL" id="PYZ92555.1"/>
    </source>
</evidence>